<gene>
    <name evidence="1" type="ORF">BDN72DRAFT_892386</name>
</gene>
<evidence type="ECO:0000313" key="1">
    <source>
        <dbReference type="EMBL" id="TFK75444.1"/>
    </source>
</evidence>
<organism evidence="1 2">
    <name type="scientific">Pluteus cervinus</name>
    <dbReference type="NCBI Taxonomy" id="181527"/>
    <lineage>
        <taxon>Eukaryota</taxon>
        <taxon>Fungi</taxon>
        <taxon>Dikarya</taxon>
        <taxon>Basidiomycota</taxon>
        <taxon>Agaricomycotina</taxon>
        <taxon>Agaricomycetes</taxon>
        <taxon>Agaricomycetidae</taxon>
        <taxon>Agaricales</taxon>
        <taxon>Pluteineae</taxon>
        <taxon>Pluteaceae</taxon>
        <taxon>Pluteus</taxon>
    </lineage>
</organism>
<reference evidence="1 2" key="1">
    <citation type="journal article" date="2019" name="Nat. Ecol. Evol.">
        <title>Megaphylogeny resolves global patterns of mushroom evolution.</title>
        <authorList>
            <person name="Varga T."/>
            <person name="Krizsan K."/>
            <person name="Foldi C."/>
            <person name="Dima B."/>
            <person name="Sanchez-Garcia M."/>
            <person name="Sanchez-Ramirez S."/>
            <person name="Szollosi G.J."/>
            <person name="Szarkandi J.G."/>
            <person name="Papp V."/>
            <person name="Albert L."/>
            <person name="Andreopoulos W."/>
            <person name="Angelini C."/>
            <person name="Antonin V."/>
            <person name="Barry K.W."/>
            <person name="Bougher N.L."/>
            <person name="Buchanan P."/>
            <person name="Buyck B."/>
            <person name="Bense V."/>
            <person name="Catcheside P."/>
            <person name="Chovatia M."/>
            <person name="Cooper J."/>
            <person name="Damon W."/>
            <person name="Desjardin D."/>
            <person name="Finy P."/>
            <person name="Geml J."/>
            <person name="Haridas S."/>
            <person name="Hughes K."/>
            <person name="Justo A."/>
            <person name="Karasinski D."/>
            <person name="Kautmanova I."/>
            <person name="Kiss B."/>
            <person name="Kocsube S."/>
            <person name="Kotiranta H."/>
            <person name="LaButti K.M."/>
            <person name="Lechner B.E."/>
            <person name="Liimatainen K."/>
            <person name="Lipzen A."/>
            <person name="Lukacs Z."/>
            <person name="Mihaltcheva S."/>
            <person name="Morgado L.N."/>
            <person name="Niskanen T."/>
            <person name="Noordeloos M.E."/>
            <person name="Ohm R.A."/>
            <person name="Ortiz-Santana B."/>
            <person name="Ovrebo C."/>
            <person name="Racz N."/>
            <person name="Riley R."/>
            <person name="Savchenko A."/>
            <person name="Shiryaev A."/>
            <person name="Soop K."/>
            <person name="Spirin V."/>
            <person name="Szebenyi C."/>
            <person name="Tomsovsky M."/>
            <person name="Tulloss R.E."/>
            <person name="Uehling J."/>
            <person name="Grigoriev I.V."/>
            <person name="Vagvolgyi C."/>
            <person name="Papp T."/>
            <person name="Martin F.M."/>
            <person name="Miettinen O."/>
            <person name="Hibbett D.S."/>
            <person name="Nagy L.G."/>
        </authorList>
    </citation>
    <scope>NUCLEOTIDE SEQUENCE [LARGE SCALE GENOMIC DNA]</scope>
    <source>
        <strain evidence="1 2">NL-1719</strain>
    </source>
</reference>
<accession>A0ACD3BBP7</accession>
<name>A0ACD3BBP7_9AGAR</name>
<proteinExistence type="predicted"/>
<keyword evidence="2" id="KW-1185">Reference proteome</keyword>
<dbReference type="EMBL" id="ML208263">
    <property type="protein sequence ID" value="TFK75444.1"/>
    <property type="molecule type" value="Genomic_DNA"/>
</dbReference>
<evidence type="ECO:0000313" key="2">
    <source>
        <dbReference type="Proteomes" id="UP000308600"/>
    </source>
</evidence>
<protein>
    <submittedName>
        <fullName evidence="1">Mnd1-domain-containing protein</fullName>
    </submittedName>
</protein>
<dbReference type="Proteomes" id="UP000308600">
    <property type="component" value="Unassembled WGS sequence"/>
</dbReference>
<sequence length="418" mass="46823">MSQSSWKVWVPKGATWLVPHRVSTQRLAPRGLSAEEKRVKLLEIFHETKDFYQLKELEKLGPKLKGIVSQSVKEVLQSLVDDGLVQGDKIGSSNFFWSFPSQQGSIVKNRLNSVNEIRDGYQSQVAELTSNVERERAARPESEARAESLETLTRLRKTLADTEAELSVYGHCDPTKVDEKRRAVFLAKEAALRWTGGANLAPSLDLWYPTICLYFLLTPRLTTGSSTTICISQIRQFYSVAFMTTPTAEADPCDAQVTHVATTGLLAGLPSAALENVDPERLAQITAHALPALNILRLSDSSPDTSSTTLNEYPTVESLLSPLSLYLEIVRRHLVTTTTQAASEEFERGARRHLAHLRDLAKRYDWSTVVQYHMEFHRRRCVEMLAGQYGGWGTPDPDLMKNLYDLYESTLGSDEIGH</sequence>